<feature type="active site" evidence="1">
    <location>
        <position position="21"/>
    </location>
</feature>
<protein>
    <submittedName>
        <fullName evidence="2">Uncharacterized protein</fullName>
    </submittedName>
</protein>
<organism evidence="2 3">
    <name type="scientific">Chryseobacterium carnipullorum</name>
    <dbReference type="NCBI Taxonomy" id="1124835"/>
    <lineage>
        <taxon>Bacteria</taxon>
        <taxon>Pseudomonadati</taxon>
        <taxon>Bacteroidota</taxon>
        <taxon>Flavobacteriia</taxon>
        <taxon>Flavobacteriales</taxon>
        <taxon>Weeksellaceae</taxon>
        <taxon>Chryseobacterium group</taxon>
        <taxon>Chryseobacterium</taxon>
    </lineage>
</organism>
<dbReference type="GO" id="GO:0000272">
    <property type="term" value="P:polysaccharide catabolic process"/>
    <property type="evidence" value="ECO:0007669"/>
    <property type="project" value="UniProtKB-KW"/>
</dbReference>
<dbReference type="PROSITE" id="PS00698">
    <property type="entry name" value="GH9_3"/>
    <property type="match status" value="1"/>
</dbReference>
<feature type="active site" evidence="1">
    <location>
        <position position="30"/>
    </location>
</feature>
<dbReference type="KEGG" id="ccau:EG346_16790"/>
<keyword evidence="1" id="KW-0378">Hydrolase</keyword>
<dbReference type="EMBL" id="CP033920">
    <property type="protein sequence ID" value="AZA49733.1"/>
    <property type="molecule type" value="Genomic_DNA"/>
</dbReference>
<sequence>MIVTEIFYGVKCDRCGELYEDGEHSFWNDESSVIENAYESEWRELKGKHYCEGCHEINEETDEIVVFADYPQHLKTLNSFIDRIVKGLSRKVFEYESDFQVKFKLYKYSRLEESEENYIKNLLGENFSSLEYEVGKYDSKSCIIKIKR</sequence>
<name>A0A3G6M9I4_CHRCU</name>
<comment type="similarity">
    <text evidence="1">Belongs to the glycosyl hydrolase 9 (cellulase E) family.</text>
</comment>
<keyword evidence="3" id="KW-1185">Reference proteome</keyword>
<reference evidence="3" key="1">
    <citation type="submission" date="2018-11" db="EMBL/GenBank/DDBJ databases">
        <title>Proposal to divide the Flavobacteriaceae and reorganize its genera based on Amino Acid Identity values calculated from whole genome sequences.</title>
        <authorList>
            <person name="Nicholson A.C."/>
            <person name="Gulvik C.A."/>
            <person name="Whitney A.M."/>
            <person name="Humrighouse B.W."/>
            <person name="Bell M."/>
            <person name="Holmes B."/>
            <person name="Steigerwalt A.G."/>
            <person name="Villarma A."/>
            <person name="Sheth M."/>
            <person name="Batra D."/>
            <person name="Pryor J."/>
            <person name="Bernardet J.-F."/>
            <person name="Hugo C."/>
            <person name="Kampfer P."/>
            <person name="Newman J."/>
            <person name="McQuiston J.R."/>
        </authorList>
    </citation>
    <scope>NUCLEOTIDE SEQUENCE [LARGE SCALE GENOMIC DNA]</scope>
    <source>
        <strain evidence="3">G0188</strain>
    </source>
</reference>
<dbReference type="GO" id="GO:0004553">
    <property type="term" value="F:hydrolase activity, hydrolyzing O-glycosyl compounds"/>
    <property type="evidence" value="ECO:0007669"/>
    <property type="project" value="UniProtKB-UniRule"/>
</dbReference>
<gene>
    <name evidence="2" type="ORF">EG346_16790</name>
</gene>
<keyword evidence="1" id="KW-0119">Carbohydrate metabolism</keyword>
<evidence type="ECO:0000313" key="3">
    <source>
        <dbReference type="Proteomes" id="UP000273270"/>
    </source>
</evidence>
<keyword evidence="1" id="KW-0326">Glycosidase</keyword>
<evidence type="ECO:0000313" key="2">
    <source>
        <dbReference type="EMBL" id="AZA49733.1"/>
    </source>
</evidence>
<dbReference type="InterPro" id="IPR033126">
    <property type="entry name" value="Glyco_hydro_9_Asp/Glu_AS"/>
</dbReference>
<proteinExistence type="inferred from homology"/>
<dbReference type="OrthoDB" id="1094004at2"/>
<keyword evidence="1" id="KW-0624">Polysaccharide degradation</keyword>
<accession>A0A3G6M9I4</accession>
<evidence type="ECO:0000256" key="1">
    <source>
        <dbReference type="PROSITE-ProRule" id="PRU10060"/>
    </source>
</evidence>
<dbReference type="AlphaFoldDB" id="A0A3G6M9I4"/>
<dbReference type="RefSeq" id="WP_123880160.1">
    <property type="nucleotide sequence ID" value="NZ_CP033920.1"/>
</dbReference>
<dbReference type="Proteomes" id="UP000273270">
    <property type="component" value="Chromosome"/>
</dbReference>